<keyword evidence="5 7" id="KW-0472">Membrane</keyword>
<comment type="similarity">
    <text evidence="6">Belongs to the ABC-4 integral membrane protein family.</text>
</comment>
<dbReference type="InterPro" id="IPR003838">
    <property type="entry name" value="ABC3_permease_C"/>
</dbReference>
<feature type="domain" description="MacB-like periplasmic core" evidence="9">
    <location>
        <begin position="15"/>
        <end position="214"/>
    </location>
</feature>
<feature type="transmembrane region" description="Helical" evidence="7">
    <location>
        <begin position="12"/>
        <end position="34"/>
    </location>
</feature>
<evidence type="ECO:0000256" key="1">
    <source>
        <dbReference type="ARBA" id="ARBA00004651"/>
    </source>
</evidence>
<name>A0A8T8HWK1_9PSEU</name>
<protein>
    <submittedName>
        <fullName evidence="10">ABC transporter permease</fullName>
    </submittedName>
</protein>
<reference evidence="10" key="1">
    <citation type="submission" date="2021-04" db="EMBL/GenBank/DDBJ databases">
        <title>Saccharothrix algeriensis WGS.</title>
        <authorList>
            <person name="Stuskova K."/>
            <person name="Hakalova E."/>
            <person name="Tebbal A.B."/>
            <person name="Eichmeier A."/>
        </authorList>
    </citation>
    <scope>NUCLEOTIDE SEQUENCE</scope>
    <source>
        <strain evidence="10">NRRL B-24137</strain>
    </source>
</reference>
<feature type="domain" description="ABC3 transporter permease C-terminal" evidence="8">
    <location>
        <begin position="247"/>
        <end position="365"/>
    </location>
</feature>
<keyword evidence="4 7" id="KW-1133">Transmembrane helix</keyword>
<evidence type="ECO:0000313" key="11">
    <source>
        <dbReference type="Proteomes" id="UP000671828"/>
    </source>
</evidence>
<dbReference type="PANTHER" id="PTHR30572">
    <property type="entry name" value="MEMBRANE COMPONENT OF TRANSPORTER-RELATED"/>
    <property type="match status" value="1"/>
</dbReference>
<accession>A0A8T8HWK1</accession>
<dbReference type="AlphaFoldDB" id="A0A8T8HWK1"/>
<evidence type="ECO:0000256" key="5">
    <source>
        <dbReference type="ARBA" id="ARBA00023136"/>
    </source>
</evidence>
<evidence type="ECO:0000313" key="10">
    <source>
        <dbReference type="EMBL" id="QTR02174.1"/>
    </source>
</evidence>
<evidence type="ECO:0000259" key="8">
    <source>
        <dbReference type="Pfam" id="PF02687"/>
    </source>
</evidence>
<evidence type="ECO:0000256" key="2">
    <source>
        <dbReference type="ARBA" id="ARBA00022475"/>
    </source>
</evidence>
<evidence type="ECO:0000259" key="9">
    <source>
        <dbReference type="Pfam" id="PF12704"/>
    </source>
</evidence>
<proteinExistence type="inferred from homology"/>
<dbReference type="PANTHER" id="PTHR30572:SF4">
    <property type="entry name" value="ABC TRANSPORTER PERMEASE YTRF"/>
    <property type="match status" value="1"/>
</dbReference>
<dbReference type="GO" id="GO:0022857">
    <property type="term" value="F:transmembrane transporter activity"/>
    <property type="evidence" value="ECO:0007669"/>
    <property type="project" value="TreeGrafter"/>
</dbReference>
<keyword evidence="2" id="KW-1003">Cell membrane</keyword>
<sequence>LNAARDPRRTAAGAAALTIGFAVVSLVTSVAAGVEAGRGRGVDQQVVAEFAVTSVIPTRPLPDALGDALAAVPGVAVVVPRRAFPADLGPHGAYGLAAVRGDALGSVLRPAVLSGRLDRLGPGELAVHRQLAEETGLAVGDTVPAGPAANPVPLRVVAVYDSVDATGADLALGLVDLAQLPSLSLQGDRGHDDSHLVRLAEGADPEEVRPALERALAGAPLARLHGVADLRAEAAAPLRGTLDLLWALAAMAVLIAFAGIANTLSLSALERTRESALLRALGLTRGGLRAALVAESVFVALLGASCGLLLGAGSAWLVARVASSAGEPVLFALPWDRLGALLGAAVLAAPLAAAAAARRAARVSPVAGMAER</sequence>
<dbReference type="GO" id="GO:0005886">
    <property type="term" value="C:plasma membrane"/>
    <property type="evidence" value="ECO:0007669"/>
    <property type="project" value="UniProtKB-SubCell"/>
</dbReference>
<dbReference type="Pfam" id="PF02687">
    <property type="entry name" value="FtsX"/>
    <property type="match status" value="1"/>
</dbReference>
<evidence type="ECO:0000256" key="6">
    <source>
        <dbReference type="ARBA" id="ARBA00038076"/>
    </source>
</evidence>
<keyword evidence="3 7" id="KW-0812">Transmembrane</keyword>
<feature type="transmembrane region" description="Helical" evidence="7">
    <location>
        <begin position="244"/>
        <end position="269"/>
    </location>
</feature>
<evidence type="ECO:0000256" key="4">
    <source>
        <dbReference type="ARBA" id="ARBA00022989"/>
    </source>
</evidence>
<dbReference type="Pfam" id="PF12704">
    <property type="entry name" value="MacB_PCD"/>
    <property type="match status" value="1"/>
</dbReference>
<dbReference type="InterPro" id="IPR050250">
    <property type="entry name" value="Macrolide_Exporter_MacB"/>
</dbReference>
<organism evidence="10 11">
    <name type="scientific">Saccharothrix algeriensis</name>
    <dbReference type="NCBI Taxonomy" id="173560"/>
    <lineage>
        <taxon>Bacteria</taxon>
        <taxon>Bacillati</taxon>
        <taxon>Actinomycetota</taxon>
        <taxon>Actinomycetes</taxon>
        <taxon>Pseudonocardiales</taxon>
        <taxon>Pseudonocardiaceae</taxon>
        <taxon>Saccharothrix</taxon>
    </lineage>
</organism>
<dbReference type="Proteomes" id="UP000671828">
    <property type="component" value="Chromosome"/>
</dbReference>
<dbReference type="EMBL" id="CP072788">
    <property type="protein sequence ID" value="QTR02174.1"/>
    <property type="molecule type" value="Genomic_DNA"/>
</dbReference>
<dbReference type="InterPro" id="IPR025857">
    <property type="entry name" value="MacB_PCD"/>
</dbReference>
<feature type="transmembrane region" description="Helical" evidence="7">
    <location>
        <begin position="338"/>
        <end position="357"/>
    </location>
</feature>
<evidence type="ECO:0000256" key="3">
    <source>
        <dbReference type="ARBA" id="ARBA00022692"/>
    </source>
</evidence>
<gene>
    <name evidence="10" type="ORF">J7S33_23665</name>
</gene>
<feature type="transmembrane region" description="Helical" evidence="7">
    <location>
        <begin position="290"/>
        <end position="318"/>
    </location>
</feature>
<feature type="non-terminal residue" evidence="10">
    <location>
        <position position="1"/>
    </location>
</feature>
<comment type="subcellular location">
    <subcellularLocation>
        <location evidence="1">Cell membrane</location>
        <topology evidence="1">Multi-pass membrane protein</topology>
    </subcellularLocation>
</comment>
<evidence type="ECO:0000256" key="7">
    <source>
        <dbReference type="SAM" id="Phobius"/>
    </source>
</evidence>